<evidence type="ECO:0000313" key="4">
    <source>
        <dbReference type="Proteomes" id="UP000235104"/>
    </source>
</evidence>
<dbReference type="RefSeq" id="WP_180952047.1">
    <property type="nucleotide sequence ID" value="NZ_PKHR02000015.1"/>
</dbReference>
<dbReference type="Proteomes" id="UP000235104">
    <property type="component" value="Unassembled WGS sequence"/>
</dbReference>
<feature type="compositionally biased region" description="Basic and acidic residues" evidence="1">
    <location>
        <begin position="1485"/>
        <end position="1503"/>
    </location>
</feature>
<feature type="compositionally biased region" description="Acidic residues" evidence="1">
    <location>
        <begin position="898"/>
        <end position="910"/>
    </location>
</feature>
<feature type="region of interest" description="Disordered" evidence="1">
    <location>
        <begin position="802"/>
        <end position="826"/>
    </location>
</feature>
<keyword evidence="4" id="KW-1185">Reference proteome</keyword>
<evidence type="ECO:0000256" key="1">
    <source>
        <dbReference type="SAM" id="MobiDB-lite"/>
    </source>
</evidence>
<organism evidence="3 4">
    <name type="scientific">Corynebacterium hesseae</name>
    <dbReference type="NCBI Taxonomy" id="2913502"/>
    <lineage>
        <taxon>Bacteria</taxon>
        <taxon>Bacillati</taxon>
        <taxon>Actinomycetota</taxon>
        <taxon>Actinomycetes</taxon>
        <taxon>Mycobacteriales</taxon>
        <taxon>Corynebacteriaceae</taxon>
        <taxon>Corynebacterium</taxon>
    </lineage>
</organism>
<feature type="region of interest" description="Disordered" evidence="1">
    <location>
        <begin position="1395"/>
        <end position="1440"/>
    </location>
</feature>
<feature type="region of interest" description="Disordered" evidence="1">
    <location>
        <begin position="1485"/>
        <end position="1525"/>
    </location>
</feature>
<protein>
    <submittedName>
        <fullName evidence="3">YPDG domain-containing protein</fullName>
    </submittedName>
</protein>
<feature type="compositionally biased region" description="Basic and acidic residues" evidence="1">
    <location>
        <begin position="1227"/>
        <end position="1245"/>
    </location>
</feature>
<feature type="compositionally biased region" description="Basic and acidic residues" evidence="1">
    <location>
        <begin position="1314"/>
        <end position="1332"/>
    </location>
</feature>
<dbReference type="NCBIfam" id="NF038186">
    <property type="entry name" value="YPDG_rpt"/>
    <property type="match status" value="3"/>
</dbReference>
<feature type="region of interest" description="Disordered" evidence="1">
    <location>
        <begin position="1043"/>
        <end position="1065"/>
    </location>
</feature>
<gene>
    <name evidence="3" type="ORF">CYJ44_005050</name>
</gene>
<feature type="compositionally biased region" description="Basic and acidic residues" evidence="1">
    <location>
        <begin position="878"/>
        <end position="897"/>
    </location>
</feature>
<feature type="compositionally biased region" description="Basic and acidic residues" evidence="1">
    <location>
        <begin position="1263"/>
        <end position="1273"/>
    </location>
</feature>
<name>A0ABU9UJ08_9CORY</name>
<feature type="compositionally biased region" description="Basic and acidic residues" evidence="1">
    <location>
        <begin position="911"/>
        <end position="924"/>
    </location>
</feature>
<feature type="compositionally biased region" description="Basic and acidic residues" evidence="1">
    <location>
        <begin position="955"/>
        <end position="976"/>
    </location>
</feature>
<feature type="region of interest" description="Disordered" evidence="1">
    <location>
        <begin position="686"/>
        <end position="737"/>
    </location>
</feature>
<feature type="compositionally biased region" description="Basic and acidic residues" evidence="1">
    <location>
        <begin position="1401"/>
        <end position="1419"/>
    </location>
</feature>
<proteinExistence type="predicted"/>
<feature type="region of interest" description="Disordered" evidence="1">
    <location>
        <begin position="1135"/>
        <end position="1186"/>
    </location>
</feature>
<feature type="compositionally biased region" description="Basic and acidic residues" evidence="1">
    <location>
        <begin position="811"/>
        <end position="826"/>
    </location>
</feature>
<accession>A0ABU9UJ08</accession>
<feature type="region of interest" description="Disordered" evidence="1">
    <location>
        <begin position="1222"/>
        <end position="1273"/>
    </location>
</feature>
<sequence>MLQNLTEGELLTDSLIVLMKGFFMDMKSFNGSARRRGTTIAAAALSVAMVAPFVHPVVSPASSPAAIAQEAAAGQDRSVDTRGTSEATAIKADGTSGQKKGYEGKVYLDRDSGPEAQNEADESMPGVKVFLQYVNGKGQVSPIYYTTSDSEGKFVFDLSNAPKDGLGNPIEFKLAGDEKFQVRTWAENPDPAKYTLAAGGDMYSGRFHNRLTRKWETWDFTAGINRIVDGKVVFQERPNVDGWLAKPEAEWTEAPTADKKWPEGGIYGTARGNVWWENNEAGGSLSNQYFKGSADRAATNVKVVGSYVNDEVAREFDAWQAANKNYTREQFRVAQKEIVDKYQAEHGAGSHIAESRVAYVKDDGSFYLPFAGLYGISHNEKGKQTTNDEWGTLVSAKDEGHGNSMQWAGIAGQRHRHINTDYMYLYPVVGDNRDLWMGNYQDNMFQPPHGGNLGIELASANISVQNFALLTPRPIHDVFNYDNASAIAAPGDTAKSKTTGLVPNQQYAIEWFADGKSTGKFCTVTANELGELESCDFTVPEKLSKPTVYSSQVFAADASGKPTGTLLLADSFLADPTVVKYDETKGTAKEKDLEVKPSFDNPKTDAEEKMPEGASFAFADPAAAKALGLDIDPKTGAITWPKDKQVEGENEVLVKVTWTPVEGADPATREVPAKFNLAAPAAKNNETFEPGYKDGTGKPGSDVKIDAPTFKDAKGGDTKAPEGTKFTPGENAPKGVTIDENTGEITVKVPEGAKPGDKITVPVVVTYPDGTKDTVDVTVTVTEKDAGLYEPAYEGKLVVPGEETKSTPTFTDKDGKDAKAPEGSKFKITDGFTAPEGYKVTIDENTGEITVTVDGDTLNKDTVEEFDVPVTVTYPDGSTDKTDANFKLDTDGDGKPDTEDEDDDGDGIPDEVEKEKGSNPKDKGSIPATPIEPGNPTNAATYEPEYNNGTGKPGSDVKIDAPTFKDAKGGDTKAPEGTKFTPGENAPKGVTIDENTGEITVKVPEGAKPGDKITVPVVVTYPDGTKDTVDVTVTVTEKDATPVTPVAPKENNPSLGASADDPASCDVPPFVTVEETEGVEYKVTVDGKELTPDAEGKYVYKYGQTVKVEATPAKGFTFPEGAQTTWTYTTPQNEVCEAPETEKPDWSDDKGKPGDKVEIPNTGGDVPAGTTVETEGPGKAEIDENGKLIVDVDKDAKPGDKVVVVVKDKDGNEIDRVVVEVEQPDAPAEKPDWSDDKGKPGDKVEIPNTGGDVPAGTTVETEGPGKAEIDENGKLIVDVDKDAKPGDKVVVVVKDKDGNEIDRVVVEVEQPDAPAEKPDWSDDKGKPGDKVEIPNTGGDVPAGTTVETEGPGKAEIDENGKLIVDVDKDAKPGDKVVVVVKDKDGNEIDRVVVEVEQPDAPAEKPDWSDDKGKPGDKVEIPNTGGDVPAGTTVETEGPGKAEIDENGKLIVDVDKDAKPGDKVVVVVKDKDGKEIDRVVVEVEKPSENPDWKDGKGKPGDKVEIPNNGGKVQDGTTVETEGPGKAEIDKDGKLIVDVDKGAKPGDKVVVVVKDKDGKEIDKVVVEVEKPGASSDGSGSSDLSSNLSQRCINTGLGVGIPLLFLIPVGLASQMNIPGLKDFVAPINKQIQDLNTQLQKQAGVFNGPLAGKVAGIDAQLKRFGAEYQQVAGAVALIAAGALAIGLIADACAPGAGGGSSTGSSK</sequence>
<feature type="region of interest" description="Disordered" evidence="1">
    <location>
        <begin position="869"/>
        <end position="1011"/>
    </location>
</feature>
<reference evidence="3" key="1">
    <citation type="submission" date="2017-12" db="EMBL/GenBank/DDBJ databases">
        <authorList>
            <person name="Thomas-White K."/>
            <person name="Wolfe A.J."/>
        </authorList>
    </citation>
    <scope>NUCLEOTIDE SEQUENCE</scope>
    <source>
        <strain evidence="3">UMB0043</strain>
    </source>
</reference>
<feature type="compositionally biased region" description="Basic and acidic residues" evidence="1">
    <location>
        <begin position="1350"/>
        <end position="1360"/>
    </location>
</feature>
<feature type="region of interest" description="Disordered" evidence="1">
    <location>
        <begin position="69"/>
        <end position="96"/>
    </location>
</feature>
<dbReference type="InterPro" id="IPR044055">
    <property type="entry name" value="RibLong"/>
</dbReference>
<dbReference type="InterPro" id="IPR028974">
    <property type="entry name" value="TSP_type-3_rpt"/>
</dbReference>
<evidence type="ECO:0000259" key="2">
    <source>
        <dbReference type="Pfam" id="PF18957"/>
    </source>
</evidence>
<feature type="compositionally biased region" description="Basic and acidic residues" evidence="1">
    <location>
        <begin position="1140"/>
        <end position="1158"/>
    </location>
</feature>
<feature type="domain" description="Long Rib" evidence="2">
    <location>
        <begin position="686"/>
        <end position="782"/>
    </location>
</feature>
<comment type="caution">
    <text evidence="3">The sequence shown here is derived from an EMBL/GenBank/DDBJ whole genome shotgun (WGS) entry which is preliminary data.</text>
</comment>
<feature type="compositionally biased region" description="Basic and acidic residues" evidence="1">
    <location>
        <begin position="691"/>
        <end position="722"/>
    </location>
</feature>
<feature type="region of interest" description="Disordered" evidence="1">
    <location>
        <begin position="1308"/>
        <end position="1360"/>
    </location>
</feature>
<feature type="domain" description="Long Rib" evidence="2">
    <location>
        <begin position="788"/>
        <end position="887"/>
    </location>
</feature>
<dbReference type="Pfam" id="PF18957">
    <property type="entry name" value="RibLong"/>
    <property type="match status" value="3"/>
</dbReference>
<dbReference type="SUPFAM" id="SSF103647">
    <property type="entry name" value="TSP type-3 repeat"/>
    <property type="match status" value="1"/>
</dbReference>
<feature type="domain" description="Long Rib" evidence="2">
    <location>
        <begin position="939"/>
        <end position="1036"/>
    </location>
</feature>
<evidence type="ECO:0000313" key="3">
    <source>
        <dbReference type="EMBL" id="MEM5985521.1"/>
    </source>
</evidence>
<feature type="compositionally biased region" description="Basic and acidic residues" evidence="1">
    <location>
        <begin position="1176"/>
        <end position="1186"/>
    </location>
</feature>
<dbReference type="EMBL" id="PKHR02000015">
    <property type="protein sequence ID" value="MEM5985521.1"/>
    <property type="molecule type" value="Genomic_DNA"/>
</dbReference>